<gene>
    <name evidence="1" type="ORF">DI563_09440</name>
</gene>
<proteinExistence type="predicted"/>
<sequence>MPSSASEDIVVPRSVVDVTRAEEVAYWMATLGVSEIDLRRAVAASGEVPGDVRDYLGVK</sequence>
<accession>A0A2W5RYF1</accession>
<comment type="caution">
    <text evidence="1">The sequence shown here is derived from an EMBL/GenBank/DDBJ whole genome shotgun (WGS) entry which is preliminary data.</text>
</comment>
<dbReference type="InterPro" id="IPR022037">
    <property type="entry name" value="DUF3606"/>
</dbReference>
<protein>
    <submittedName>
        <fullName evidence="1">DUF3606 domain-containing protein</fullName>
    </submittedName>
</protein>
<evidence type="ECO:0000313" key="1">
    <source>
        <dbReference type="EMBL" id="PZQ75527.1"/>
    </source>
</evidence>
<organism evidence="1 2">
    <name type="scientific">Variovorax paradoxus</name>
    <dbReference type="NCBI Taxonomy" id="34073"/>
    <lineage>
        <taxon>Bacteria</taxon>
        <taxon>Pseudomonadati</taxon>
        <taxon>Pseudomonadota</taxon>
        <taxon>Betaproteobacteria</taxon>
        <taxon>Burkholderiales</taxon>
        <taxon>Comamonadaceae</taxon>
        <taxon>Variovorax</taxon>
    </lineage>
</organism>
<evidence type="ECO:0000313" key="2">
    <source>
        <dbReference type="Proteomes" id="UP000249135"/>
    </source>
</evidence>
<dbReference type="AlphaFoldDB" id="A0A2W5RYF1"/>
<dbReference type="Pfam" id="PF12244">
    <property type="entry name" value="DUF3606"/>
    <property type="match status" value="1"/>
</dbReference>
<reference evidence="1 2" key="1">
    <citation type="submission" date="2017-08" db="EMBL/GenBank/DDBJ databases">
        <title>Infants hospitalized years apart are colonized by the same room-sourced microbial strains.</title>
        <authorList>
            <person name="Brooks B."/>
            <person name="Olm M.R."/>
            <person name="Firek B.A."/>
            <person name="Baker R."/>
            <person name="Thomas B.C."/>
            <person name="Morowitz M.J."/>
            <person name="Banfield J.F."/>
        </authorList>
    </citation>
    <scope>NUCLEOTIDE SEQUENCE [LARGE SCALE GENOMIC DNA]</scope>
    <source>
        <strain evidence="1">S2_005_003_R2_41</strain>
    </source>
</reference>
<name>A0A2W5RYF1_VARPD</name>
<dbReference type="Proteomes" id="UP000249135">
    <property type="component" value="Unassembled WGS sequence"/>
</dbReference>
<dbReference type="EMBL" id="QFPP01000084">
    <property type="protein sequence ID" value="PZQ75527.1"/>
    <property type="molecule type" value="Genomic_DNA"/>
</dbReference>